<evidence type="ECO:0008006" key="3">
    <source>
        <dbReference type="Google" id="ProtNLM"/>
    </source>
</evidence>
<protein>
    <recommendedName>
        <fullName evidence="3">Lipoprotein</fullName>
    </recommendedName>
</protein>
<dbReference type="eggNOG" id="COG4198">
    <property type="taxonomic scope" value="Bacteria"/>
</dbReference>
<name>F4L2R6_HALH1</name>
<dbReference type="SUPFAM" id="SSF48452">
    <property type="entry name" value="TPR-like"/>
    <property type="match status" value="1"/>
</dbReference>
<dbReference type="Gene3D" id="1.25.40.390">
    <property type="match status" value="1"/>
</dbReference>
<dbReference type="Pfam" id="PF12771">
    <property type="entry name" value="SusD-like_2"/>
    <property type="match status" value="1"/>
</dbReference>
<gene>
    <name evidence="1" type="ordered locus">Halhy_0722</name>
</gene>
<dbReference type="InterPro" id="IPR011990">
    <property type="entry name" value="TPR-like_helical_dom_sf"/>
</dbReference>
<keyword evidence="2" id="KW-1185">Reference proteome</keyword>
<evidence type="ECO:0000313" key="1">
    <source>
        <dbReference type="EMBL" id="AEE48630.1"/>
    </source>
</evidence>
<sequence>MKQFKGLLLTSAIFFLLGGCDKDFVELNTNPYAVTDLDPALLFVGAQRSHLGGWETEHTIVQHFVNPFNSGATLGPNFNADIDNFNNGKWDGSYPNIIKNLVQALSLLEGSSGRVNLQSMLRIWKAQVFMGLVDTHADIPYFNAGQAFLKGSEYFFPAYDDDAAIYADLEKELREAIAALNPSGDFVSADLFFGANGSVKTTTATAQVDKWKKLGNSLLLRLGMRYSKLDANKAKTIVTDAFNGGVMKSNDDNAWVKYDGTLFTNGANGGLVNNNPYFYYAAEPLVEQLKTTADPRGPFIVATYANPSNPLADPAPNTSLASQFGVPVGVINTDLTKPAYRGAKGGGYNYSQMNVGVVASLTAPDFWVTYPEVSLLLAEAAQRGWIAGGETAAKQYYEDGIKADIKRYALYPKSSTVSDADIATFLASPGIAYNAADALKLINTQLWIAYIRNGTQAWANFRRSGFPALSPNRFNNLLNGGFVRRLSYPDYELAQNRTNYQNAVKAIGGTDNLTTRVFWDKE</sequence>
<organism evidence="1 2">
    <name type="scientific">Haliscomenobacter hydrossis (strain ATCC 27775 / DSM 1100 / LMG 10767 / O)</name>
    <dbReference type="NCBI Taxonomy" id="760192"/>
    <lineage>
        <taxon>Bacteria</taxon>
        <taxon>Pseudomonadati</taxon>
        <taxon>Bacteroidota</taxon>
        <taxon>Saprospiria</taxon>
        <taxon>Saprospirales</taxon>
        <taxon>Haliscomenobacteraceae</taxon>
        <taxon>Haliscomenobacter</taxon>
    </lineage>
</organism>
<dbReference type="AlphaFoldDB" id="F4L2R6"/>
<dbReference type="InterPro" id="IPR041662">
    <property type="entry name" value="SusD-like_2"/>
</dbReference>
<reference key="2">
    <citation type="submission" date="2011-04" db="EMBL/GenBank/DDBJ databases">
        <title>Complete sequence of chromosome of Haliscomenobacter hydrossis DSM 1100.</title>
        <authorList>
            <consortium name="US DOE Joint Genome Institute (JGI-PGF)"/>
            <person name="Lucas S."/>
            <person name="Han J."/>
            <person name="Lapidus A."/>
            <person name="Bruce D."/>
            <person name="Goodwin L."/>
            <person name="Pitluck S."/>
            <person name="Peters L."/>
            <person name="Kyrpides N."/>
            <person name="Mavromatis K."/>
            <person name="Ivanova N."/>
            <person name="Ovchinnikova G."/>
            <person name="Pagani I."/>
            <person name="Daligault H."/>
            <person name="Detter J.C."/>
            <person name="Han C."/>
            <person name="Land M."/>
            <person name="Hauser L."/>
            <person name="Markowitz V."/>
            <person name="Cheng J.-F."/>
            <person name="Hugenholtz P."/>
            <person name="Woyke T."/>
            <person name="Wu D."/>
            <person name="Verbarg S."/>
            <person name="Frueling A."/>
            <person name="Brambilla E."/>
            <person name="Klenk H.-P."/>
            <person name="Eisen J.A."/>
        </authorList>
    </citation>
    <scope>NUCLEOTIDE SEQUENCE</scope>
    <source>
        <strain>DSM 1100</strain>
    </source>
</reference>
<dbReference type="PROSITE" id="PS51257">
    <property type="entry name" value="PROKAR_LIPOPROTEIN"/>
    <property type="match status" value="1"/>
</dbReference>
<accession>F4L2R6</accession>
<dbReference type="EMBL" id="CP002691">
    <property type="protein sequence ID" value="AEE48630.1"/>
    <property type="molecule type" value="Genomic_DNA"/>
</dbReference>
<dbReference type="HOGENOM" id="CLU_025928_1_0_10"/>
<dbReference type="Proteomes" id="UP000008461">
    <property type="component" value="Chromosome"/>
</dbReference>
<reference evidence="1 2" key="1">
    <citation type="journal article" date="2011" name="Stand. Genomic Sci.">
        <title>Complete genome sequence of Haliscomenobacter hydrossis type strain (O).</title>
        <authorList>
            <consortium name="US DOE Joint Genome Institute (JGI-PGF)"/>
            <person name="Daligault H."/>
            <person name="Lapidus A."/>
            <person name="Zeytun A."/>
            <person name="Nolan M."/>
            <person name="Lucas S."/>
            <person name="Del Rio T.G."/>
            <person name="Tice H."/>
            <person name="Cheng J.F."/>
            <person name="Tapia R."/>
            <person name="Han C."/>
            <person name="Goodwin L."/>
            <person name="Pitluck S."/>
            <person name="Liolios K."/>
            <person name="Pagani I."/>
            <person name="Ivanova N."/>
            <person name="Huntemann M."/>
            <person name="Mavromatis K."/>
            <person name="Mikhailova N."/>
            <person name="Pati A."/>
            <person name="Chen A."/>
            <person name="Palaniappan K."/>
            <person name="Land M."/>
            <person name="Hauser L."/>
            <person name="Brambilla E.M."/>
            <person name="Rohde M."/>
            <person name="Verbarg S."/>
            <person name="Goker M."/>
            <person name="Bristow J."/>
            <person name="Eisen J.A."/>
            <person name="Markowitz V."/>
            <person name="Hugenholtz P."/>
            <person name="Kyrpides N.C."/>
            <person name="Klenk H.P."/>
            <person name="Woyke T."/>
        </authorList>
    </citation>
    <scope>NUCLEOTIDE SEQUENCE [LARGE SCALE GENOMIC DNA]</scope>
    <source>
        <strain evidence="2">ATCC 27775 / DSM 1100 / LMG 10767 / O</strain>
    </source>
</reference>
<evidence type="ECO:0000313" key="2">
    <source>
        <dbReference type="Proteomes" id="UP000008461"/>
    </source>
</evidence>
<dbReference type="RefSeq" id="WP_013763194.1">
    <property type="nucleotide sequence ID" value="NC_015510.1"/>
</dbReference>
<dbReference type="OrthoDB" id="973072at2"/>
<dbReference type="STRING" id="760192.Halhy_0722"/>
<proteinExistence type="predicted"/>
<dbReference type="KEGG" id="hhy:Halhy_0722"/>